<accession>A0A2W5TPS5</accession>
<sequence length="103" mass="11441">MSRRDDHDELLSTLESTILRGPGESEATLREKAARGELDGPLGEYVRLVQKSAYRVSAEQLAELRKTYSDDVLFELTVAASFGEARRRHELAMSALDSVWGAS</sequence>
<name>A0A2W5TPS5_9BACT</name>
<evidence type="ECO:0000313" key="2">
    <source>
        <dbReference type="Proteomes" id="UP000249061"/>
    </source>
</evidence>
<reference evidence="1 2" key="1">
    <citation type="submission" date="2017-08" db="EMBL/GenBank/DDBJ databases">
        <title>Infants hospitalized years apart are colonized by the same room-sourced microbial strains.</title>
        <authorList>
            <person name="Brooks B."/>
            <person name="Olm M.R."/>
            <person name="Firek B.A."/>
            <person name="Baker R."/>
            <person name="Thomas B.C."/>
            <person name="Morowitz M.J."/>
            <person name="Banfield J.F."/>
        </authorList>
    </citation>
    <scope>NUCLEOTIDE SEQUENCE [LARGE SCALE GENOMIC DNA]</scope>
    <source>
        <strain evidence="1">S2_003_000_R2_14</strain>
    </source>
</reference>
<dbReference type="EMBL" id="QFQP01000002">
    <property type="protein sequence ID" value="PZR17560.1"/>
    <property type="molecule type" value="Genomic_DNA"/>
</dbReference>
<dbReference type="Proteomes" id="UP000249061">
    <property type="component" value="Unassembled WGS sequence"/>
</dbReference>
<organism evidence="1 2">
    <name type="scientific">Archangium gephyra</name>
    <dbReference type="NCBI Taxonomy" id="48"/>
    <lineage>
        <taxon>Bacteria</taxon>
        <taxon>Pseudomonadati</taxon>
        <taxon>Myxococcota</taxon>
        <taxon>Myxococcia</taxon>
        <taxon>Myxococcales</taxon>
        <taxon>Cystobacterineae</taxon>
        <taxon>Archangiaceae</taxon>
        <taxon>Archangium</taxon>
    </lineage>
</organism>
<protein>
    <submittedName>
        <fullName evidence="1">Uncharacterized protein</fullName>
    </submittedName>
</protein>
<evidence type="ECO:0000313" key="1">
    <source>
        <dbReference type="EMBL" id="PZR17560.1"/>
    </source>
</evidence>
<gene>
    <name evidence="1" type="ORF">DI536_04395</name>
</gene>
<dbReference type="AlphaFoldDB" id="A0A2W5TPS5"/>
<comment type="caution">
    <text evidence="1">The sequence shown here is derived from an EMBL/GenBank/DDBJ whole genome shotgun (WGS) entry which is preliminary data.</text>
</comment>
<proteinExistence type="predicted"/>